<dbReference type="InterPro" id="IPR001736">
    <property type="entry name" value="PLipase_D/transphosphatidylase"/>
</dbReference>
<dbReference type="EMBL" id="JAMQBK010000021">
    <property type="protein sequence ID" value="MCM2370359.1"/>
    <property type="molecule type" value="Genomic_DNA"/>
</dbReference>
<dbReference type="Proteomes" id="UP001202961">
    <property type="component" value="Unassembled WGS sequence"/>
</dbReference>
<feature type="transmembrane region" description="Helical" evidence="13">
    <location>
        <begin position="12"/>
        <end position="30"/>
    </location>
</feature>
<keyword evidence="2" id="KW-1003">Cell membrane</keyword>
<protein>
    <recommendedName>
        <fullName evidence="12">Cardiolipin synthase</fullName>
        <ecNumber evidence="12">2.7.8.-</ecNumber>
    </recommendedName>
</protein>
<keyword evidence="10" id="KW-0594">Phospholipid biosynthesis</keyword>
<evidence type="ECO:0000256" key="1">
    <source>
        <dbReference type="ARBA" id="ARBA00004651"/>
    </source>
</evidence>
<dbReference type="SMART" id="SM00155">
    <property type="entry name" value="PLDc"/>
    <property type="match status" value="2"/>
</dbReference>
<name>A0ABT0U147_9BACT</name>
<dbReference type="RefSeq" id="WP_250928028.1">
    <property type="nucleotide sequence ID" value="NZ_JAMQBK010000021.1"/>
</dbReference>
<gene>
    <name evidence="15" type="primary">cls</name>
    <name evidence="15" type="ORF">NB063_06940</name>
</gene>
<organism evidence="15 16">
    <name type="scientific">Aporhodopirellula aestuarii</name>
    <dbReference type="NCBI Taxonomy" id="2950107"/>
    <lineage>
        <taxon>Bacteria</taxon>
        <taxon>Pseudomonadati</taxon>
        <taxon>Planctomycetota</taxon>
        <taxon>Planctomycetia</taxon>
        <taxon>Pirellulales</taxon>
        <taxon>Pirellulaceae</taxon>
        <taxon>Aporhodopirellula</taxon>
    </lineage>
</organism>
<keyword evidence="11" id="KW-1208">Phospholipid metabolism</keyword>
<dbReference type="InterPro" id="IPR025202">
    <property type="entry name" value="PLD-like_dom"/>
</dbReference>
<keyword evidence="8" id="KW-0443">Lipid metabolism</keyword>
<dbReference type="PANTHER" id="PTHR21248">
    <property type="entry name" value="CARDIOLIPIN SYNTHASE"/>
    <property type="match status" value="1"/>
</dbReference>
<keyword evidence="7 13" id="KW-1133">Transmembrane helix</keyword>
<comment type="caution">
    <text evidence="15">The sequence shown here is derived from an EMBL/GenBank/DDBJ whole genome shotgun (WGS) entry which is preliminary data.</text>
</comment>
<dbReference type="NCBIfam" id="TIGR04265">
    <property type="entry name" value="bac_cardiolipin"/>
    <property type="match status" value="1"/>
</dbReference>
<dbReference type="PANTHER" id="PTHR21248:SF22">
    <property type="entry name" value="PHOSPHOLIPASE D"/>
    <property type="match status" value="1"/>
</dbReference>
<dbReference type="Pfam" id="PF13396">
    <property type="entry name" value="PLDc_N"/>
    <property type="match status" value="1"/>
</dbReference>
<proteinExistence type="predicted"/>
<evidence type="ECO:0000259" key="14">
    <source>
        <dbReference type="PROSITE" id="PS50035"/>
    </source>
</evidence>
<feature type="domain" description="PLD phosphodiesterase" evidence="14">
    <location>
        <begin position="222"/>
        <end position="249"/>
    </location>
</feature>
<dbReference type="SUPFAM" id="SSF56024">
    <property type="entry name" value="Phospholipase D/nuclease"/>
    <property type="match status" value="2"/>
</dbReference>
<evidence type="ECO:0000313" key="15">
    <source>
        <dbReference type="EMBL" id="MCM2370359.1"/>
    </source>
</evidence>
<evidence type="ECO:0000256" key="5">
    <source>
        <dbReference type="ARBA" id="ARBA00022692"/>
    </source>
</evidence>
<comment type="subcellular location">
    <subcellularLocation>
        <location evidence="1">Cell membrane</location>
        <topology evidence="1">Multi-pass membrane protein</topology>
    </subcellularLocation>
</comment>
<evidence type="ECO:0000256" key="7">
    <source>
        <dbReference type="ARBA" id="ARBA00022989"/>
    </source>
</evidence>
<evidence type="ECO:0000256" key="11">
    <source>
        <dbReference type="ARBA" id="ARBA00023264"/>
    </source>
</evidence>
<dbReference type="Gene3D" id="3.30.870.10">
    <property type="entry name" value="Endonuclease Chain A"/>
    <property type="match status" value="2"/>
</dbReference>
<evidence type="ECO:0000256" key="2">
    <source>
        <dbReference type="ARBA" id="ARBA00022475"/>
    </source>
</evidence>
<keyword evidence="5 13" id="KW-0812">Transmembrane</keyword>
<evidence type="ECO:0000256" key="3">
    <source>
        <dbReference type="ARBA" id="ARBA00022516"/>
    </source>
</evidence>
<evidence type="ECO:0000313" key="16">
    <source>
        <dbReference type="Proteomes" id="UP001202961"/>
    </source>
</evidence>
<evidence type="ECO:0000256" key="4">
    <source>
        <dbReference type="ARBA" id="ARBA00022679"/>
    </source>
</evidence>
<keyword evidence="4" id="KW-0808">Transferase</keyword>
<evidence type="ECO:0000256" key="8">
    <source>
        <dbReference type="ARBA" id="ARBA00023098"/>
    </source>
</evidence>
<evidence type="ECO:0000256" key="9">
    <source>
        <dbReference type="ARBA" id="ARBA00023136"/>
    </source>
</evidence>
<dbReference type="InterPro" id="IPR022924">
    <property type="entry name" value="Cardiolipin_synthase"/>
</dbReference>
<sequence length="489" mass="54335">MTKYLLLHPSTIVLIIHWLIVLLLGVRVIMNRPATGVALAWLLMIAAFPFGGAVAYLLVGERRIGRSRAAGMQTLNQDFQKLAQATMREGLTEIDWSRHAPAAEGMNRLGIAMAGSHAVRGSRFEMFSDTLAILNAIARDVDSAEKSVLMEFYIWNEGGLADEVLEAVIRASQRGVHCCLLIDALGARPWWKSSQPRLLREAGVELKSALPVGLFRTLIGRTDLRLHRKIVVIDGDIAWTGSMNLVDPRFFKQDSGVGQWVDAMVRLQGAVVVPLAVTMIGDWMLESQTPIAEMVKRAELQMVSPDGPADIQVIPSGPGQSGDGLLQMILSLINASHQELVMTTPYLVPDDSLLRAIRGAAGRGVTVRLIVPEKVDSMLTRFASRSYYDDLLDVGVEIYLFRGGLLHTKSILVDGTMSMFGTVNLDMRSLWLNDEVALFVYEPEFATQLRQLQQCYLDDSDRLDPDEWNRRSFSHRFLENALRLVSPLL</sequence>
<keyword evidence="9 13" id="KW-0472">Membrane</keyword>
<evidence type="ECO:0000256" key="10">
    <source>
        <dbReference type="ARBA" id="ARBA00023209"/>
    </source>
</evidence>
<feature type="transmembrane region" description="Helical" evidence="13">
    <location>
        <begin position="36"/>
        <end position="59"/>
    </location>
</feature>
<accession>A0ABT0U147</accession>
<keyword evidence="16" id="KW-1185">Reference proteome</keyword>
<dbReference type="EC" id="2.7.8.-" evidence="12"/>
<dbReference type="InterPro" id="IPR027379">
    <property type="entry name" value="CLS_N"/>
</dbReference>
<dbReference type="CDD" id="cd09158">
    <property type="entry name" value="PLDc_EcCLS_like_2"/>
    <property type="match status" value="1"/>
</dbReference>
<feature type="domain" description="PLD phosphodiesterase" evidence="14">
    <location>
        <begin position="402"/>
        <end position="429"/>
    </location>
</feature>
<evidence type="ECO:0000256" key="12">
    <source>
        <dbReference type="NCBIfam" id="TIGR04265"/>
    </source>
</evidence>
<keyword evidence="6" id="KW-0677">Repeat</keyword>
<dbReference type="Pfam" id="PF13091">
    <property type="entry name" value="PLDc_2"/>
    <property type="match status" value="2"/>
</dbReference>
<keyword evidence="3" id="KW-0444">Lipid biosynthesis</keyword>
<dbReference type="PROSITE" id="PS50035">
    <property type="entry name" value="PLD"/>
    <property type="match status" value="2"/>
</dbReference>
<evidence type="ECO:0000256" key="13">
    <source>
        <dbReference type="SAM" id="Phobius"/>
    </source>
</evidence>
<reference evidence="15 16" key="1">
    <citation type="journal article" date="2022" name="Syst. Appl. Microbiol.">
        <title>Rhodopirellula aestuarii sp. nov., a novel member of the genus Rhodopirellula isolated from brackish sediments collected in the Tagus River estuary, Portugal.</title>
        <authorList>
            <person name="Vitorino I.R."/>
            <person name="Klimek D."/>
            <person name="Calusinska M."/>
            <person name="Lobo-da-Cunha A."/>
            <person name="Vasconcelos V."/>
            <person name="Lage O.M."/>
        </authorList>
    </citation>
    <scope>NUCLEOTIDE SEQUENCE [LARGE SCALE GENOMIC DNA]</scope>
    <source>
        <strain evidence="15 16">ICT_H3.1</strain>
    </source>
</reference>
<evidence type="ECO:0000256" key="6">
    <source>
        <dbReference type="ARBA" id="ARBA00022737"/>
    </source>
</evidence>